<keyword evidence="1 9" id="KW-0808">Transferase</keyword>
<evidence type="ECO:0000256" key="6">
    <source>
        <dbReference type="ARBA" id="ARBA00022840"/>
    </source>
</evidence>
<dbReference type="GO" id="GO:0005524">
    <property type="term" value="F:ATP binding"/>
    <property type="evidence" value="ECO:0007669"/>
    <property type="project" value="UniProtKB-KW"/>
</dbReference>
<keyword evidence="6" id="KW-0067">ATP-binding</keyword>
<dbReference type="GO" id="GO:0008033">
    <property type="term" value="P:tRNA processing"/>
    <property type="evidence" value="ECO:0007669"/>
    <property type="project" value="UniProtKB-KW"/>
</dbReference>
<dbReference type="InterPro" id="IPR050124">
    <property type="entry name" value="tRNA_CCA-adding_enzyme"/>
</dbReference>
<dbReference type="KEGG" id="shi:Shel_05390"/>
<dbReference type="GO" id="GO:0016779">
    <property type="term" value="F:nucleotidyltransferase activity"/>
    <property type="evidence" value="ECO:0007669"/>
    <property type="project" value="UniProtKB-KW"/>
</dbReference>
<dbReference type="Pfam" id="PF01966">
    <property type="entry name" value="HD"/>
    <property type="match status" value="1"/>
</dbReference>
<dbReference type="GO" id="GO:0003723">
    <property type="term" value="F:RNA binding"/>
    <property type="evidence" value="ECO:0007669"/>
    <property type="project" value="UniProtKB-KW"/>
</dbReference>
<gene>
    <name evidence="12" type="ordered locus">Shel_05390</name>
</gene>
<dbReference type="AlphaFoldDB" id="C7N377"/>
<keyword evidence="3" id="KW-0548">Nucleotidyltransferase</keyword>
<dbReference type="EMBL" id="CP001684">
    <property type="protein sequence ID" value="ACV21598.1"/>
    <property type="molecule type" value="Genomic_DNA"/>
</dbReference>
<dbReference type="InterPro" id="IPR002646">
    <property type="entry name" value="PolA_pol_head_dom"/>
</dbReference>
<dbReference type="STRING" id="471855.Shel_05390"/>
<keyword evidence="2" id="KW-0819">tRNA processing</keyword>
<protein>
    <submittedName>
        <fullName evidence="12">tRNA nucleotidyltransferase/poly(A) polymerase</fullName>
    </submittedName>
</protein>
<evidence type="ECO:0000256" key="2">
    <source>
        <dbReference type="ARBA" id="ARBA00022694"/>
    </source>
</evidence>
<proteinExistence type="inferred from homology"/>
<dbReference type="PANTHER" id="PTHR47545:SF1">
    <property type="entry name" value="MULTIFUNCTIONAL CCA PROTEIN"/>
    <property type="match status" value="1"/>
</dbReference>
<keyword evidence="8 9" id="KW-0694">RNA-binding</keyword>
<dbReference type="CDD" id="cd05398">
    <property type="entry name" value="NT_ClassII-CCAase"/>
    <property type="match status" value="1"/>
</dbReference>
<dbReference type="GO" id="GO:0046872">
    <property type="term" value="F:metal ion binding"/>
    <property type="evidence" value="ECO:0007669"/>
    <property type="project" value="UniProtKB-KW"/>
</dbReference>
<comment type="similarity">
    <text evidence="9">Belongs to the tRNA nucleotidyltransferase/poly(A) polymerase family.</text>
</comment>
<evidence type="ECO:0000256" key="5">
    <source>
        <dbReference type="ARBA" id="ARBA00022741"/>
    </source>
</evidence>
<evidence type="ECO:0000259" key="10">
    <source>
        <dbReference type="Pfam" id="PF01743"/>
    </source>
</evidence>
<dbReference type="CDD" id="cd00077">
    <property type="entry name" value="HDc"/>
    <property type="match status" value="1"/>
</dbReference>
<reference evidence="12 13" key="1">
    <citation type="journal article" date="2009" name="Stand. Genomic Sci.">
        <title>Complete genome sequence of Slackia heliotrinireducens type strain (RHS 1).</title>
        <authorList>
            <person name="Pukall R."/>
            <person name="Lapidus A."/>
            <person name="Nolan M."/>
            <person name="Copeland A."/>
            <person name="Glavina Del Rio T."/>
            <person name="Lucas S."/>
            <person name="Chen F."/>
            <person name="Tice H."/>
            <person name="Cheng J.F."/>
            <person name="Chertkov O."/>
            <person name="Bruce D."/>
            <person name="Goodwin L."/>
            <person name="Kuske C."/>
            <person name="Brettin T."/>
            <person name="Detter J.C."/>
            <person name="Han C."/>
            <person name="Pitluck S."/>
            <person name="Pati A."/>
            <person name="Mavrommatis K."/>
            <person name="Ivanova N."/>
            <person name="Ovchinnikova G."/>
            <person name="Chen A."/>
            <person name="Palaniappan K."/>
            <person name="Schneider S."/>
            <person name="Rohde M."/>
            <person name="Chain P."/>
            <person name="D'haeseleer P."/>
            <person name="Goker M."/>
            <person name="Bristow J."/>
            <person name="Eisen J.A."/>
            <person name="Markowitz V."/>
            <person name="Kyrpides N.C."/>
            <person name="Klenk H.P."/>
            <person name="Hugenholtz P."/>
        </authorList>
    </citation>
    <scope>NUCLEOTIDE SEQUENCE [LARGE SCALE GENOMIC DNA]</scope>
    <source>
        <strain evidence="13">ATCC 29202 / DSM 20476 / NCTC 11029 / RHS 1</strain>
    </source>
</reference>
<evidence type="ECO:0000256" key="3">
    <source>
        <dbReference type="ARBA" id="ARBA00022695"/>
    </source>
</evidence>
<feature type="domain" description="HD" evidence="11">
    <location>
        <begin position="249"/>
        <end position="345"/>
    </location>
</feature>
<dbReference type="Gene3D" id="1.10.3090.10">
    <property type="entry name" value="cca-adding enzyme, domain 2"/>
    <property type="match status" value="1"/>
</dbReference>
<evidence type="ECO:0000313" key="13">
    <source>
        <dbReference type="Proteomes" id="UP000002026"/>
    </source>
</evidence>
<dbReference type="SUPFAM" id="SSF81301">
    <property type="entry name" value="Nucleotidyltransferase"/>
    <property type="match status" value="1"/>
</dbReference>
<dbReference type="InterPro" id="IPR003607">
    <property type="entry name" value="HD/PDEase_dom"/>
</dbReference>
<evidence type="ECO:0000259" key="11">
    <source>
        <dbReference type="Pfam" id="PF01966"/>
    </source>
</evidence>
<keyword evidence="13" id="KW-1185">Reference proteome</keyword>
<dbReference type="Proteomes" id="UP000002026">
    <property type="component" value="Chromosome"/>
</dbReference>
<feature type="domain" description="Poly A polymerase head" evidence="10">
    <location>
        <begin position="24"/>
        <end position="148"/>
    </location>
</feature>
<dbReference type="PANTHER" id="PTHR47545">
    <property type="entry name" value="MULTIFUNCTIONAL CCA PROTEIN"/>
    <property type="match status" value="1"/>
</dbReference>
<evidence type="ECO:0000256" key="8">
    <source>
        <dbReference type="ARBA" id="ARBA00022884"/>
    </source>
</evidence>
<dbReference type="InterPro" id="IPR006674">
    <property type="entry name" value="HD_domain"/>
</dbReference>
<evidence type="ECO:0000256" key="4">
    <source>
        <dbReference type="ARBA" id="ARBA00022723"/>
    </source>
</evidence>
<keyword evidence="5" id="KW-0547">Nucleotide-binding</keyword>
<dbReference type="HOGENOM" id="CLU_015961_6_2_11"/>
<evidence type="ECO:0000256" key="1">
    <source>
        <dbReference type="ARBA" id="ARBA00022679"/>
    </source>
</evidence>
<evidence type="ECO:0000256" key="9">
    <source>
        <dbReference type="RuleBase" id="RU003953"/>
    </source>
</evidence>
<keyword evidence="7" id="KW-0460">Magnesium</keyword>
<dbReference type="Pfam" id="PF01743">
    <property type="entry name" value="PolyA_pol"/>
    <property type="match status" value="1"/>
</dbReference>
<dbReference type="RefSeq" id="WP_012797703.1">
    <property type="nucleotide sequence ID" value="NC_013165.1"/>
</dbReference>
<name>C7N377_SLAHD</name>
<keyword evidence="4" id="KW-0479">Metal-binding</keyword>
<evidence type="ECO:0000313" key="12">
    <source>
        <dbReference type="EMBL" id="ACV21598.1"/>
    </source>
</evidence>
<evidence type="ECO:0000256" key="7">
    <source>
        <dbReference type="ARBA" id="ARBA00022842"/>
    </source>
</evidence>
<dbReference type="Gene3D" id="3.30.460.10">
    <property type="entry name" value="Beta Polymerase, domain 2"/>
    <property type="match status" value="1"/>
</dbReference>
<dbReference type="eggNOG" id="COG0617">
    <property type="taxonomic scope" value="Bacteria"/>
</dbReference>
<accession>C7N377</accession>
<organism evidence="12 13">
    <name type="scientific">Slackia heliotrinireducens (strain ATCC 29202 / DSM 20476 / NCTC 11029 / RHS 1)</name>
    <name type="common">Peptococcus heliotrinreducens</name>
    <dbReference type="NCBI Taxonomy" id="471855"/>
    <lineage>
        <taxon>Bacteria</taxon>
        <taxon>Bacillati</taxon>
        <taxon>Actinomycetota</taxon>
        <taxon>Coriobacteriia</taxon>
        <taxon>Eggerthellales</taxon>
        <taxon>Eggerthellaceae</taxon>
        <taxon>Slackia</taxon>
    </lineage>
</organism>
<dbReference type="InterPro" id="IPR043519">
    <property type="entry name" value="NT_sf"/>
</dbReference>
<sequence length="454" mass="50989">MQYDNAEMARKIAEQVDRHGGRTFYVGGMVRDRLLGRENKDIDIEVHGIPADELGRILSELGEVTAMGASFGIFGLKHYDVDIAMPRKENATGRGHKDFEVFTDPFLGPEKAAMRRDFTMNALMEDVLTGEVLDFFGGQEDMRRGVIRHVNDRTFAEDPLRVLRAAQFAARFGFRVADETVALSSRMDLSALSSERIVGEMDKAMLKAAKPSIFFNEMRAMDQLDVWFPELKALIGVEQEPAFHPEGDVWNHTMRVVDLAAGLRGQASNPRYFMYASLVHDLGKIVTTQVIDGRIRAFGHEYEGVPIAKTFLGRLTNESGLIRYATNMMTLHMRPNMLAAQHAGRKPYMKLFDESVSPEDLLLLSEADFCGRDVDSSTYTYGAILQENLAFYRDAMAKPFVQGRDLIDAGFEPGPDFGEALELGHKLRISLVSKEHALPQVLAFLRRSRGIRND</sequence>
<dbReference type="SUPFAM" id="SSF81891">
    <property type="entry name" value="Poly A polymerase C-terminal region-like"/>
    <property type="match status" value="1"/>
</dbReference>